<dbReference type="Proteomes" id="UP000887104">
    <property type="component" value="Unassembled WGS sequence"/>
</dbReference>
<evidence type="ECO:0000256" key="1">
    <source>
        <dbReference type="SAM" id="MobiDB-lite"/>
    </source>
</evidence>
<evidence type="ECO:0000313" key="3">
    <source>
        <dbReference type="Proteomes" id="UP000887104"/>
    </source>
</evidence>
<accession>A0ABQ4PRM5</accession>
<feature type="compositionally biased region" description="Polar residues" evidence="1">
    <location>
        <begin position="107"/>
        <end position="119"/>
    </location>
</feature>
<reference evidence="2" key="1">
    <citation type="submission" date="2021-05" db="EMBL/GenBank/DDBJ databases">
        <title>Molecular characterization for Shewanella algae harboring chromosomal blaOXA-55-like strains isolated from clinical and environment sample.</title>
        <authorList>
            <person name="Ohama Y."/>
            <person name="Aoki K."/>
            <person name="Harada S."/>
            <person name="Moriya K."/>
            <person name="Ishii Y."/>
            <person name="Tateda K."/>
        </authorList>
    </citation>
    <scope>NUCLEOTIDE SEQUENCE</scope>
    <source>
        <strain evidence="2">JCM 11563</strain>
    </source>
</reference>
<keyword evidence="3" id="KW-1185">Reference proteome</keyword>
<evidence type="ECO:0000313" key="2">
    <source>
        <dbReference type="EMBL" id="GIU52349.1"/>
    </source>
</evidence>
<sequence length="132" mass="13763">MTAKGISYLYDGHNRRALEVTALATGDSVSGVSRGKQIGSIIKKDGSTKASTIKAKAESVGFTSQQSSNDPLKLVDETGTARVTIKGGSDRAPGSAAPHVELKDSNGQRVSPSGSPVTRKSPENHTQIENDL</sequence>
<name>A0ABQ4PRM5_9GAMM</name>
<feature type="region of interest" description="Disordered" evidence="1">
    <location>
        <begin position="84"/>
        <end position="132"/>
    </location>
</feature>
<gene>
    <name evidence="2" type="ORF">TUM4438_44860</name>
</gene>
<comment type="caution">
    <text evidence="2">The sequence shown here is derived from an EMBL/GenBank/DDBJ whole genome shotgun (WGS) entry which is preliminary data.</text>
</comment>
<protein>
    <submittedName>
        <fullName evidence="2">Uncharacterized protein</fullName>
    </submittedName>
</protein>
<proteinExistence type="predicted"/>
<dbReference type="EMBL" id="BPEY01000176">
    <property type="protein sequence ID" value="GIU52349.1"/>
    <property type="molecule type" value="Genomic_DNA"/>
</dbReference>
<organism evidence="2 3">
    <name type="scientific">Shewanella sairae</name>
    <dbReference type="NCBI Taxonomy" id="190310"/>
    <lineage>
        <taxon>Bacteria</taxon>
        <taxon>Pseudomonadati</taxon>
        <taxon>Pseudomonadota</taxon>
        <taxon>Gammaproteobacteria</taxon>
        <taxon>Alteromonadales</taxon>
        <taxon>Shewanellaceae</taxon>
        <taxon>Shewanella</taxon>
    </lineage>
</organism>
<feature type="compositionally biased region" description="Basic and acidic residues" evidence="1">
    <location>
        <begin position="120"/>
        <end position="132"/>
    </location>
</feature>